<evidence type="ECO:0000256" key="2">
    <source>
        <dbReference type="ARBA" id="ARBA00023033"/>
    </source>
</evidence>
<organism evidence="4 5">
    <name type="scientific">Dankookia rubra</name>
    <dbReference type="NCBI Taxonomy" id="1442381"/>
    <lineage>
        <taxon>Bacteria</taxon>
        <taxon>Pseudomonadati</taxon>
        <taxon>Pseudomonadota</taxon>
        <taxon>Alphaproteobacteria</taxon>
        <taxon>Acetobacterales</taxon>
        <taxon>Roseomonadaceae</taxon>
        <taxon>Dankookia</taxon>
    </lineage>
</organism>
<dbReference type="Pfam" id="PF00296">
    <property type="entry name" value="Bac_luciferase"/>
    <property type="match status" value="1"/>
</dbReference>
<sequence>MATAARFAYQIGAVGEAGLSDSQLYREAIADAELLHRLRYDAAWMVEHHFSDYYPQPNPLLFLSHIAAACPGLGLGTAVMVLPWYDPVRFAEDVAMLQTLSDGDLHIGMGRGTAKSEYDAFGIGMETARDRFRECWEFTRKALQGGPVTHAGHYANWTAPTVLRPALQGRMPSFYGAIGSLESAAIMADLGLPPLCLSSFPDKLLRRILETWKERTAAAGRPAEATFPISIKCFVAETDAAAQAEALEYLPKFFALQVEHYQSDHAPWGNIPGYEQFNRMFANLRQLSDPANLGGYLAQNLVGSPATVARRLQEIIGLGFNYLVVSNATYGVPQAVRHRTIRLFAEEVIPRVREMAPAAE</sequence>
<keyword evidence="5" id="KW-1185">Reference proteome</keyword>
<dbReference type="RefSeq" id="WP_133287807.1">
    <property type="nucleotide sequence ID" value="NZ_SMSJ01000005.1"/>
</dbReference>
<comment type="caution">
    <text evidence="4">The sequence shown here is derived from an EMBL/GenBank/DDBJ whole genome shotgun (WGS) entry which is preliminary data.</text>
</comment>
<feature type="domain" description="Luciferase-like" evidence="3">
    <location>
        <begin position="17"/>
        <end position="320"/>
    </location>
</feature>
<evidence type="ECO:0000256" key="1">
    <source>
        <dbReference type="ARBA" id="ARBA00023002"/>
    </source>
</evidence>
<keyword evidence="1" id="KW-0560">Oxidoreductase</keyword>
<name>A0A4R5QJC1_9PROT</name>
<dbReference type="SUPFAM" id="SSF51679">
    <property type="entry name" value="Bacterial luciferase-like"/>
    <property type="match status" value="1"/>
</dbReference>
<dbReference type="GO" id="GO:0016705">
    <property type="term" value="F:oxidoreductase activity, acting on paired donors, with incorporation or reduction of molecular oxygen"/>
    <property type="evidence" value="ECO:0007669"/>
    <property type="project" value="InterPro"/>
</dbReference>
<dbReference type="InterPro" id="IPR011251">
    <property type="entry name" value="Luciferase-like_dom"/>
</dbReference>
<keyword evidence="2" id="KW-0503">Monooxygenase</keyword>
<evidence type="ECO:0000259" key="3">
    <source>
        <dbReference type="Pfam" id="PF00296"/>
    </source>
</evidence>
<accession>A0A4R5QJC1</accession>
<dbReference type="EMBL" id="SMSJ01000005">
    <property type="protein sequence ID" value="TDH63510.1"/>
    <property type="molecule type" value="Genomic_DNA"/>
</dbReference>
<dbReference type="InterPro" id="IPR036661">
    <property type="entry name" value="Luciferase-like_sf"/>
</dbReference>
<protein>
    <submittedName>
        <fullName evidence="4">LLM class flavin-dependent oxidoreductase</fullName>
    </submittedName>
</protein>
<dbReference type="GO" id="GO:0004497">
    <property type="term" value="F:monooxygenase activity"/>
    <property type="evidence" value="ECO:0007669"/>
    <property type="project" value="UniProtKB-KW"/>
</dbReference>
<evidence type="ECO:0000313" key="5">
    <source>
        <dbReference type="Proteomes" id="UP000295096"/>
    </source>
</evidence>
<dbReference type="Gene3D" id="3.20.20.30">
    <property type="entry name" value="Luciferase-like domain"/>
    <property type="match status" value="1"/>
</dbReference>
<reference evidence="4 5" key="1">
    <citation type="journal article" date="2016" name="J. Microbiol.">
        <title>Dankookia rubra gen. nov., sp. nov., an alphaproteobacterium isolated from sediment of a shallow stream.</title>
        <authorList>
            <person name="Kim W.H."/>
            <person name="Kim D.H."/>
            <person name="Kang K."/>
            <person name="Ahn T.Y."/>
        </authorList>
    </citation>
    <scope>NUCLEOTIDE SEQUENCE [LARGE SCALE GENOMIC DNA]</scope>
    <source>
        <strain evidence="4 5">JCM30602</strain>
    </source>
</reference>
<dbReference type="Proteomes" id="UP000295096">
    <property type="component" value="Unassembled WGS sequence"/>
</dbReference>
<dbReference type="AlphaFoldDB" id="A0A4R5QJC1"/>
<dbReference type="InterPro" id="IPR050766">
    <property type="entry name" value="Bact_Lucif_Oxidored"/>
</dbReference>
<dbReference type="PANTHER" id="PTHR30137">
    <property type="entry name" value="LUCIFERASE-LIKE MONOOXYGENASE"/>
    <property type="match status" value="1"/>
</dbReference>
<gene>
    <name evidence="4" type="ORF">E2C06_06690</name>
</gene>
<dbReference type="PANTHER" id="PTHR30137:SF8">
    <property type="entry name" value="BLR5498 PROTEIN"/>
    <property type="match status" value="1"/>
</dbReference>
<proteinExistence type="predicted"/>
<dbReference type="OrthoDB" id="7239898at2"/>
<evidence type="ECO:0000313" key="4">
    <source>
        <dbReference type="EMBL" id="TDH63510.1"/>
    </source>
</evidence>
<dbReference type="GO" id="GO:0005829">
    <property type="term" value="C:cytosol"/>
    <property type="evidence" value="ECO:0007669"/>
    <property type="project" value="TreeGrafter"/>
</dbReference>